<accession>Q72WG2</accession>
<keyword evidence="2" id="KW-0614">Plasmid</keyword>
<protein>
    <submittedName>
        <fullName evidence="2">Uncharacterized protein</fullName>
    </submittedName>
</protein>
<dbReference type="AlphaFoldDB" id="Q72WG2"/>
<geneLocation type="plasmid" evidence="2 3">
    <name>pDV</name>
</geneLocation>
<evidence type="ECO:0000313" key="2">
    <source>
        <dbReference type="EMBL" id="AAS94337.1"/>
    </source>
</evidence>
<dbReference type="HOGENOM" id="CLU_317784_0_0_7"/>
<sequence length="916" mass="96207">MRRALGRPPRIPRGGTRSFLRVLAAFDVPSLPQSPFLPHAPVNDEAGRPVGAAPPLRCVVSGGVGCFSASLRLDVPVVVEVGHGVGDDGLSVHHAQGARERHGGGRPRLQFFHAVACHQVGGGFGARRGEAARGGIEGVARAAPAPASAGAGTNHLECHAAAQCRPGEFHQRCHRRLIGKTREGQPQRGVGNGLCDAFGRAHVHAVDHEGVGAFDHVEDERLRHAGGRLVEHAGPEVVGCYPGQAALHMRVDGRHEGLLLGLRDLKSRLEPVDQFTGEEAELRQMPCHLAGGRHACAHRERHGVRDGGATHLFALWRGQFGVDRLRILVGHAGKGEVDQGSEVLGGAVDGVAGAFDALHKLVMQRHVLRRRPHGAACDGLTGEAKLPHGRERGRGLWQGRQHLKASCGRKRCQHRLLRGGEGRGADETFGRLRPHGAWCRAASTRPARPTGASGGTTRNTAGRGGEVCRIEHHLVADAGLHVVGAGERAFHRAHEVAAQPGEAVALGPCGHGCQRGAHVGHHGADAARRTEGVARLKHGLLRRGENGGAFAGEVLEGLLHAVGDALLARPKRTARATGGDEAEGMTDGLAQVGAQSHGPVGYAILPGLMRRPGEGAQAAAVRLHLEEHAARRLTPRPFGDDGEEGGGVAVGQPVGALRDVDATVRVGVPVHHGPLHVAHVAGRTLVLLGALVEEGGEMALRVFDAEGPRAERLSACVGLGVEEEHHVGHVLRRGVGLGVARQHVLHQGLPVLHAPGEVCGEVGARCGTLGIGQRAYHLREVAPVVGHLPAAGHGNLHLCGQARRGRVAGAHLGEPAAHVLEEPAGACLSGKTLRPGLRDVLLPRLLRHGGVRHTLHVLRQGVGGLLRCALHGCAGGLKAAGLTGAEKRLVEDQRCHASSMVARYRERCVRWLRGCC</sequence>
<feature type="region of interest" description="Disordered" evidence="1">
    <location>
        <begin position="442"/>
        <end position="462"/>
    </location>
</feature>
<gene>
    <name evidence="2" type="ordered locus">DVUA0127</name>
</gene>
<dbReference type="EnsemblBacteria" id="AAS94337">
    <property type="protein sequence ID" value="AAS94337"/>
    <property type="gene ID" value="DVUA0127"/>
</dbReference>
<reference evidence="2 3" key="1">
    <citation type="journal article" date="2004" name="Nat. Biotechnol.">
        <title>The genome sequence of the anaerobic, sulfate-reducing bacterium Desulfovibrio vulgaris Hildenborough.</title>
        <authorList>
            <person name="Heidelberg J.F."/>
            <person name="Seshadri R."/>
            <person name="Haveman S.A."/>
            <person name="Hemme C.L."/>
            <person name="Paulsen I.T."/>
            <person name="Kolonay J.F."/>
            <person name="Eisen J.A."/>
            <person name="Ward N."/>
            <person name="Methe B."/>
            <person name="Brinkac L.M."/>
            <person name="Daugherty S.C."/>
            <person name="Deboy R.T."/>
            <person name="Dodson R.J."/>
            <person name="Durkin A.S."/>
            <person name="Madupu R."/>
            <person name="Nelson W.C."/>
            <person name="Sullivan S.A."/>
            <person name="Fouts D."/>
            <person name="Haft D.H."/>
            <person name="Selengut J."/>
            <person name="Peterson J.D."/>
            <person name="Davidsen T.M."/>
            <person name="Zafar N."/>
            <person name="Zhou L."/>
            <person name="Radune D."/>
            <person name="Dimitrov G."/>
            <person name="Hance M."/>
            <person name="Tran K."/>
            <person name="Khouri H."/>
            <person name="Gill J."/>
            <person name="Utterback T.R."/>
            <person name="Feldblyum T.V."/>
            <person name="Wall J.D."/>
            <person name="Voordouw G."/>
            <person name="Fraser C.M."/>
        </authorList>
    </citation>
    <scope>NUCLEOTIDE SEQUENCE [LARGE SCALE GENOMIC DNA]</scope>
    <source>
        <strain evidence="3">ATCC 29579 / DSM 644 / NCIMB 8303 / VKM B-1760 / Hildenborough</strain>
        <plasmid evidence="3">pDV</plasmid>
    </source>
</reference>
<dbReference type="KEGG" id="dvu:DVUA0127"/>
<dbReference type="EMBL" id="AE017286">
    <property type="protein sequence ID" value="AAS94337.1"/>
    <property type="molecule type" value="Genomic_DNA"/>
</dbReference>
<dbReference type="Proteomes" id="UP000002194">
    <property type="component" value="Plasmid pDV"/>
</dbReference>
<evidence type="ECO:0000313" key="3">
    <source>
        <dbReference type="Proteomes" id="UP000002194"/>
    </source>
</evidence>
<keyword evidence="3" id="KW-1185">Reference proteome</keyword>
<evidence type="ECO:0000256" key="1">
    <source>
        <dbReference type="SAM" id="MobiDB-lite"/>
    </source>
</evidence>
<organism evidence="2 3">
    <name type="scientific">Nitratidesulfovibrio vulgaris (strain ATCC 29579 / DSM 644 / CCUG 34227 / NCIMB 8303 / VKM B-1760 / Hildenborough)</name>
    <name type="common">Desulfovibrio vulgaris</name>
    <dbReference type="NCBI Taxonomy" id="882"/>
    <lineage>
        <taxon>Bacteria</taxon>
        <taxon>Pseudomonadati</taxon>
        <taxon>Thermodesulfobacteriota</taxon>
        <taxon>Desulfovibrionia</taxon>
        <taxon>Desulfovibrionales</taxon>
        <taxon>Desulfovibrionaceae</taxon>
        <taxon>Nitratidesulfovibrio</taxon>
    </lineage>
</organism>
<name>Q72WG2_NITV2</name>
<proteinExistence type="predicted"/>